<reference evidence="1" key="1">
    <citation type="submission" date="2018-05" db="EMBL/GenBank/DDBJ databases">
        <authorList>
            <person name="Lanie J.A."/>
            <person name="Ng W.-L."/>
            <person name="Kazmierczak K.M."/>
            <person name="Andrzejewski T.M."/>
            <person name="Davidsen T.M."/>
            <person name="Wayne K.J."/>
            <person name="Tettelin H."/>
            <person name="Glass J.I."/>
            <person name="Rusch D."/>
            <person name="Podicherti R."/>
            <person name="Tsui H.-C.T."/>
            <person name="Winkler M.E."/>
        </authorList>
    </citation>
    <scope>NUCLEOTIDE SEQUENCE</scope>
</reference>
<protein>
    <submittedName>
        <fullName evidence="1">Uncharacterized protein</fullName>
    </submittedName>
</protein>
<evidence type="ECO:0000313" key="1">
    <source>
        <dbReference type="EMBL" id="SVA20144.1"/>
    </source>
</evidence>
<proteinExistence type="predicted"/>
<sequence>MIKHLSKYLYLDSLYCCLKCKLIEEIYIGNIMVKRTPYKGSRIKVETLVKKMIEDNMYDPNEEELWLLNDYDRFGLYAKPMLNSFEKYYDKLWEELKKLRRMDIEVFEELVGSPNIYLIDLLIEPFTEYIRKKKESKSMLMLQKLNIVFVDDRLILN</sequence>
<gene>
    <name evidence="1" type="ORF">METZ01_LOCUS72998</name>
</gene>
<dbReference type="EMBL" id="UINC01005256">
    <property type="protein sequence ID" value="SVA20144.1"/>
    <property type="molecule type" value="Genomic_DNA"/>
</dbReference>
<dbReference type="AlphaFoldDB" id="A0A381TWE1"/>
<name>A0A381TWE1_9ZZZZ</name>
<accession>A0A381TWE1</accession>
<organism evidence="1">
    <name type="scientific">marine metagenome</name>
    <dbReference type="NCBI Taxonomy" id="408172"/>
    <lineage>
        <taxon>unclassified sequences</taxon>
        <taxon>metagenomes</taxon>
        <taxon>ecological metagenomes</taxon>
    </lineage>
</organism>